<evidence type="ECO:0000256" key="1">
    <source>
        <dbReference type="SAM" id="SignalP"/>
    </source>
</evidence>
<name>A0A0B6Y350_9EUPU</name>
<feature type="chain" id="PRO_5002110730" evidence="1">
    <location>
        <begin position="23"/>
        <end position="49"/>
    </location>
</feature>
<protein>
    <submittedName>
        <fullName evidence="2">Uncharacterized protein</fullName>
    </submittedName>
</protein>
<dbReference type="AlphaFoldDB" id="A0A0B6Y350"/>
<proteinExistence type="predicted"/>
<feature type="non-terminal residue" evidence="2">
    <location>
        <position position="49"/>
    </location>
</feature>
<gene>
    <name evidence="2" type="primary">ORF11558</name>
</gene>
<organism evidence="2">
    <name type="scientific">Arion vulgaris</name>
    <dbReference type="NCBI Taxonomy" id="1028688"/>
    <lineage>
        <taxon>Eukaryota</taxon>
        <taxon>Metazoa</taxon>
        <taxon>Spiralia</taxon>
        <taxon>Lophotrochozoa</taxon>
        <taxon>Mollusca</taxon>
        <taxon>Gastropoda</taxon>
        <taxon>Heterobranchia</taxon>
        <taxon>Euthyneura</taxon>
        <taxon>Panpulmonata</taxon>
        <taxon>Eupulmonata</taxon>
        <taxon>Stylommatophora</taxon>
        <taxon>Helicina</taxon>
        <taxon>Arionoidea</taxon>
        <taxon>Arionidae</taxon>
        <taxon>Arion</taxon>
    </lineage>
</organism>
<accession>A0A0B6Y350</accession>
<reference evidence="2" key="1">
    <citation type="submission" date="2014-12" db="EMBL/GenBank/DDBJ databases">
        <title>Insight into the proteome of Arion vulgaris.</title>
        <authorList>
            <person name="Aradska J."/>
            <person name="Bulat T."/>
            <person name="Smidak R."/>
            <person name="Sarate P."/>
            <person name="Gangsoo J."/>
            <person name="Sialana F."/>
            <person name="Bilban M."/>
            <person name="Lubec G."/>
        </authorList>
    </citation>
    <scope>NUCLEOTIDE SEQUENCE</scope>
    <source>
        <tissue evidence="2">Skin</tissue>
    </source>
</reference>
<keyword evidence="1" id="KW-0732">Signal</keyword>
<feature type="signal peptide" evidence="1">
    <location>
        <begin position="1"/>
        <end position="22"/>
    </location>
</feature>
<sequence length="49" mass="5288">MKHVLQALTVTLALMIKCQASAAKFDDSDLDQASSLRGVDYATDSEISE</sequence>
<evidence type="ECO:0000313" key="2">
    <source>
        <dbReference type="EMBL" id="CEK50742.1"/>
    </source>
</evidence>
<dbReference type="EMBL" id="HACG01003877">
    <property type="protein sequence ID" value="CEK50742.1"/>
    <property type="molecule type" value="Transcribed_RNA"/>
</dbReference>